<dbReference type="Proteomes" id="UP000649617">
    <property type="component" value="Unassembled WGS sequence"/>
</dbReference>
<keyword evidence="11 14" id="KW-0472">Membrane</keyword>
<reference evidence="16" key="1">
    <citation type="submission" date="2021-02" db="EMBL/GenBank/DDBJ databases">
        <authorList>
            <person name="Dougan E. K."/>
            <person name="Rhodes N."/>
            <person name="Thang M."/>
            <person name="Chan C."/>
        </authorList>
    </citation>
    <scope>NUCLEOTIDE SEQUENCE</scope>
</reference>
<accession>A0A812XFT8</accession>
<evidence type="ECO:0000256" key="6">
    <source>
        <dbReference type="ARBA" id="ARBA00022692"/>
    </source>
</evidence>
<keyword evidence="12" id="KW-0325">Glycoprotein</keyword>
<dbReference type="SUPFAM" id="SSF81324">
    <property type="entry name" value="Voltage-gated potassium channels"/>
    <property type="match status" value="1"/>
</dbReference>
<evidence type="ECO:0000256" key="11">
    <source>
        <dbReference type="ARBA" id="ARBA00023136"/>
    </source>
</evidence>
<evidence type="ECO:0000256" key="7">
    <source>
        <dbReference type="ARBA" id="ARBA00022837"/>
    </source>
</evidence>
<sequence>NFADHIFGMTPQAGDAAGPSTHSLGRRRLRRLVQNFWFDCFIMAMILVHTLSIGAQINHLAATERTDGGRFWRSVDFFFCVLFASEVALKLYVYRIRFFTMHACAWNIIDLVLAILQIIEEVLAIAADRLDPSYQNTSVMRAVRMMRGVKVLRLVRAVRYARDLQLIVSCLILSLRTFLWSVLLLVMTIYVMAIYVTQACNLRRFENPDADGNDLLKQWWGDIFTSMLSVFQALSGGVDWNDVLQPILQHVSPALAVFFVVYLAFCYLALLNVITGTFVETVGRQASDLKIRTQILQARRLFQQIDVDHSGFISLSEIQNQTATEAVLDFFESVDVDPSEAQYLLEVLDMDGSGTINFEEFLRGTLRMDVPPDSCSVSRSNTRSIGILQPKAEWLCARGGFAPGCERDEKVLRAHNLRN</sequence>
<dbReference type="PROSITE" id="PS50222">
    <property type="entry name" value="EF_HAND_2"/>
    <property type="match status" value="2"/>
</dbReference>
<dbReference type="Gene3D" id="1.10.287.70">
    <property type="match status" value="1"/>
</dbReference>
<evidence type="ECO:0000256" key="4">
    <source>
        <dbReference type="ARBA" id="ARBA00022568"/>
    </source>
</evidence>
<keyword evidence="8" id="KW-0851">Voltage-gated channel</keyword>
<evidence type="ECO:0000256" key="10">
    <source>
        <dbReference type="ARBA" id="ARBA00023065"/>
    </source>
</evidence>
<evidence type="ECO:0000256" key="8">
    <source>
        <dbReference type="ARBA" id="ARBA00022882"/>
    </source>
</evidence>
<dbReference type="CDD" id="cd00051">
    <property type="entry name" value="EFh"/>
    <property type="match status" value="1"/>
</dbReference>
<dbReference type="InterPro" id="IPR002048">
    <property type="entry name" value="EF_hand_dom"/>
</dbReference>
<evidence type="ECO:0000256" key="5">
    <source>
        <dbReference type="ARBA" id="ARBA00022673"/>
    </source>
</evidence>
<feature type="transmembrane region" description="Helical" evidence="14">
    <location>
        <begin position="178"/>
        <end position="198"/>
    </location>
</feature>
<evidence type="ECO:0000256" key="14">
    <source>
        <dbReference type="SAM" id="Phobius"/>
    </source>
</evidence>
<evidence type="ECO:0000256" key="3">
    <source>
        <dbReference type="ARBA" id="ARBA00022553"/>
    </source>
</evidence>
<keyword evidence="4" id="KW-0109">Calcium transport</keyword>
<dbReference type="PANTHER" id="PTHR45628">
    <property type="entry name" value="VOLTAGE-DEPENDENT CALCIUM CHANNEL TYPE A SUBUNIT ALPHA-1"/>
    <property type="match status" value="1"/>
</dbReference>
<feature type="non-terminal residue" evidence="16">
    <location>
        <position position="1"/>
    </location>
</feature>
<dbReference type="GO" id="GO:0008331">
    <property type="term" value="F:high voltage-gated calcium channel activity"/>
    <property type="evidence" value="ECO:0007669"/>
    <property type="project" value="TreeGrafter"/>
</dbReference>
<dbReference type="OrthoDB" id="186625at2759"/>
<name>A0A812XFT8_SYMPI</name>
<dbReference type="PANTHER" id="PTHR45628:SF7">
    <property type="entry name" value="VOLTAGE-DEPENDENT CALCIUM CHANNEL TYPE A SUBUNIT ALPHA-1"/>
    <property type="match status" value="1"/>
</dbReference>
<keyword evidence="17" id="KW-1185">Reference proteome</keyword>
<keyword evidence="13" id="KW-0407">Ion channel</keyword>
<dbReference type="AlphaFoldDB" id="A0A812XFT8"/>
<dbReference type="GO" id="GO:0098703">
    <property type="term" value="P:calcium ion import across plasma membrane"/>
    <property type="evidence" value="ECO:0007669"/>
    <property type="project" value="TreeGrafter"/>
</dbReference>
<dbReference type="GO" id="GO:0005509">
    <property type="term" value="F:calcium ion binding"/>
    <property type="evidence" value="ECO:0007669"/>
    <property type="project" value="InterPro"/>
</dbReference>
<keyword evidence="9 14" id="KW-1133">Transmembrane helix</keyword>
<feature type="transmembrane region" description="Helical" evidence="14">
    <location>
        <begin position="250"/>
        <end position="274"/>
    </location>
</feature>
<dbReference type="PROSITE" id="PS00018">
    <property type="entry name" value="EF_HAND_1"/>
    <property type="match status" value="2"/>
</dbReference>
<dbReference type="Pfam" id="PF00520">
    <property type="entry name" value="Ion_trans"/>
    <property type="match status" value="1"/>
</dbReference>
<keyword evidence="5" id="KW-0107">Calcium channel</keyword>
<feature type="domain" description="EF-hand" evidence="15">
    <location>
        <begin position="336"/>
        <end position="371"/>
    </location>
</feature>
<comment type="caution">
    <text evidence="16">The sequence shown here is derived from an EMBL/GenBank/DDBJ whole genome shotgun (WGS) entry which is preliminary data.</text>
</comment>
<keyword evidence="3" id="KW-0597">Phosphoprotein</keyword>
<evidence type="ECO:0000256" key="9">
    <source>
        <dbReference type="ARBA" id="ARBA00022989"/>
    </source>
</evidence>
<dbReference type="InterPro" id="IPR005821">
    <property type="entry name" value="Ion_trans_dom"/>
</dbReference>
<evidence type="ECO:0000256" key="13">
    <source>
        <dbReference type="ARBA" id="ARBA00023303"/>
    </source>
</evidence>
<dbReference type="SUPFAM" id="SSF47473">
    <property type="entry name" value="EF-hand"/>
    <property type="match status" value="1"/>
</dbReference>
<evidence type="ECO:0000256" key="1">
    <source>
        <dbReference type="ARBA" id="ARBA00004141"/>
    </source>
</evidence>
<dbReference type="SMART" id="SM00054">
    <property type="entry name" value="EFh"/>
    <property type="match status" value="2"/>
</dbReference>
<feature type="domain" description="EF-hand" evidence="15">
    <location>
        <begin position="293"/>
        <end position="328"/>
    </location>
</feature>
<feature type="transmembrane region" description="Helical" evidence="14">
    <location>
        <begin position="36"/>
        <end position="55"/>
    </location>
</feature>
<dbReference type="EMBL" id="CAJNIZ010045925">
    <property type="protein sequence ID" value="CAE7734014.1"/>
    <property type="molecule type" value="Genomic_DNA"/>
</dbReference>
<dbReference type="InterPro" id="IPR050599">
    <property type="entry name" value="VDCC_alpha-1_subunit"/>
</dbReference>
<evidence type="ECO:0000313" key="17">
    <source>
        <dbReference type="Proteomes" id="UP000649617"/>
    </source>
</evidence>
<organism evidence="16 17">
    <name type="scientific">Symbiodinium pilosum</name>
    <name type="common">Dinoflagellate</name>
    <dbReference type="NCBI Taxonomy" id="2952"/>
    <lineage>
        <taxon>Eukaryota</taxon>
        <taxon>Sar</taxon>
        <taxon>Alveolata</taxon>
        <taxon>Dinophyceae</taxon>
        <taxon>Suessiales</taxon>
        <taxon>Symbiodiniaceae</taxon>
        <taxon>Symbiodinium</taxon>
    </lineage>
</organism>
<evidence type="ECO:0000259" key="15">
    <source>
        <dbReference type="PROSITE" id="PS50222"/>
    </source>
</evidence>
<keyword evidence="7" id="KW-0106">Calcium</keyword>
<evidence type="ECO:0000313" key="16">
    <source>
        <dbReference type="EMBL" id="CAE7734014.1"/>
    </source>
</evidence>
<dbReference type="InterPro" id="IPR018247">
    <property type="entry name" value="EF_Hand_1_Ca_BS"/>
</dbReference>
<keyword evidence="2" id="KW-0813">Transport</keyword>
<keyword evidence="6 14" id="KW-0812">Transmembrane</keyword>
<dbReference type="InterPro" id="IPR011992">
    <property type="entry name" value="EF-hand-dom_pair"/>
</dbReference>
<dbReference type="InterPro" id="IPR027359">
    <property type="entry name" value="Volt_channel_dom_sf"/>
</dbReference>
<feature type="transmembrane region" description="Helical" evidence="14">
    <location>
        <begin position="75"/>
        <end position="93"/>
    </location>
</feature>
<proteinExistence type="predicted"/>
<evidence type="ECO:0000256" key="2">
    <source>
        <dbReference type="ARBA" id="ARBA00022448"/>
    </source>
</evidence>
<keyword evidence="10" id="KW-0406">Ion transport</keyword>
<dbReference type="Pfam" id="PF13499">
    <property type="entry name" value="EF-hand_7"/>
    <property type="match status" value="1"/>
</dbReference>
<dbReference type="Gene3D" id="1.10.238.10">
    <property type="entry name" value="EF-hand"/>
    <property type="match status" value="1"/>
</dbReference>
<evidence type="ECO:0000256" key="12">
    <source>
        <dbReference type="ARBA" id="ARBA00023180"/>
    </source>
</evidence>
<gene>
    <name evidence="16" type="primary">Scn9a</name>
    <name evidence="16" type="ORF">SPIL2461_LOCUS21094</name>
</gene>
<dbReference type="GO" id="GO:0005891">
    <property type="term" value="C:voltage-gated calcium channel complex"/>
    <property type="evidence" value="ECO:0007669"/>
    <property type="project" value="TreeGrafter"/>
</dbReference>
<protein>
    <submittedName>
        <fullName evidence="16">Scn9a protein</fullName>
    </submittedName>
</protein>
<dbReference type="Gene3D" id="1.20.120.350">
    <property type="entry name" value="Voltage-gated potassium channels. Chain C"/>
    <property type="match status" value="1"/>
</dbReference>
<comment type="subcellular location">
    <subcellularLocation>
        <location evidence="1">Membrane</location>
        <topology evidence="1">Multi-pass membrane protein</topology>
    </subcellularLocation>
</comment>